<feature type="compositionally biased region" description="Basic and acidic residues" evidence="1">
    <location>
        <begin position="11"/>
        <end position="36"/>
    </location>
</feature>
<dbReference type="Proteomes" id="UP001172684">
    <property type="component" value="Unassembled WGS sequence"/>
</dbReference>
<dbReference type="PROSITE" id="PS50235">
    <property type="entry name" value="USP_3"/>
    <property type="match status" value="1"/>
</dbReference>
<organism evidence="3 4">
    <name type="scientific">Coniosporium apollinis</name>
    <dbReference type="NCBI Taxonomy" id="61459"/>
    <lineage>
        <taxon>Eukaryota</taxon>
        <taxon>Fungi</taxon>
        <taxon>Dikarya</taxon>
        <taxon>Ascomycota</taxon>
        <taxon>Pezizomycotina</taxon>
        <taxon>Dothideomycetes</taxon>
        <taxon>Dothideomycetes incertae sedis</taxon>
        <taxon>Coniosporium</taxon>
    </lineage>
</organism>
<dbReference type="EMBL" id="JAPDRL010000060">
    <property type="protein sequence ID" value="KAJ9661085.1"/>
    <property type="molecule type" value="Genomic_DNA"/>
</dbReference>
<reference evidence="3" key="1">
    <citation type="submission" date="2022-10" db="EMBL/GenBank/DDBJ databases">
        <title>Culturing micro-colonial fungi from biological soil crusts in the Mojave desert and describing Neophaeococcomyces mojavensis, and introducing the new genera and species Taxawa tesnikishii.</title>
        <authorList>
            <person name="Kurbessoian T."/>
            <person name="Stajich J.E."/>
        </authorList>
    </citation>
    <scope>NUCLEOTIDE SEQUENCE</scope>
    <source>
        <strain evidence="3">TK_1</strain>
    </source>
</reference>
<comment type="caution">
    <text evidence="3">The sequence shown here is derived from an EMBL/GenBank/DDBJ whole genome shotgun (WGS) entry which is preliminary data.</text>
</comment>
<dbReference type="CDD" id="cd02257">
    <property type="entry name" value="Peptidase_C19"/>
    <property type="match status" value="1"/>
</dbReference>
<feature type="compositionally biased region" description="Basic and acidic residues" evidence="1">
    <location>
        <begin position="152"/>
        <end position="201"/>
    </location>
</feature>
<feature type="region of interest" description="Disordered" evidence="1">
    <location>
        <begin position="87"/>
        <end position="216"/>
    </location>
</feature>
<dbReference type="PANTHER" id="PTHR24006">
    <property type="entry name" value="UBIQUITIN CARBOXYL-TERMINAL HYDROLASE"/>
    <property type="match status" value="1"/>
</dbReference>
<evidence type="ECO:0000256" key="1">
    <source>
        <dbReference type="SAM" id="MobiDB-lite"/>
    </source>
</evidence>
<evidence type="ECO:0000313" key="4">
    <source>
        <dbReference type="Proteomes" id="UP001172684"/>
    </source>
</evidence>
<evidence type="ECO:0000313" key="3">
    <source>
        <dbReference type="EMBL" id="KAJ9661085.1"/>
    </source>
</evidence>
<feature type="domain" description="USP" evidence="2">
    <location>
        <begin position="271"/>
        <end position="575"/>
    </location>
</feature>
<feature type="compositionally biased region" description="Basic residues" evidence="1">
    <location>
        <begin position="141"/>
        <end position="151"/>
    </location>
</feature>
<dbReference type="InterPro" id="IPR050164">
    <property type="entry name" value="Peptidase_C19"/>
</dbReference>
<evidence type="ECO:0000259" key="2">
    <source>
        <dbReference type="PROSITE" id="PS50235"/>
    </source>
</evidence>
<gene>
    <name evidence="3" type="ORF">H2201_006634</name>
</gene>
<dbReference type="InterPro" id="IPR001394">
    <property type="entry name" value="Peptidase_C19_UCH"/>
</dbReference>
<feature type="region of interest" description="Disordered" evidence="1">
    <location>
        <begin position="1"/>
        <end position="62"/>
    </location>
</feature>
<dbReference type="InterPro" id="IPR038765">
    <property type="entry name" value="Papain-like_cys_pep_sf"/>
</dbReference>
<accession>A0ABQ9NNN6</accession>
<name>A0ABQ9NNN6_9PEZI</name>
<proteinExistence type="predicted"/>
<dbReference type="InterPro" id="IPR028889">
    <property type="entry name" value="USP"/>
</dbReference>
<feature type="compositionally biased region" description="Pro residues" evidence="1">
    <location>
        <begin position="98"/>
        <end position="114"/>
    </location>
</feature>
<dbReference type="SUPFAM" id="SSF54001">
    <property type="entry name" value="Cysteine proteinases"/>
    <property type="match status" value="1"/>
</dbReference>
<protein>
    <recommendedName>
        <fullName evidence="2">USP domain-containing protein</fullName>
    </recommendedName>
</protein>
<dbReference type="Pfam" id="PF00443">
    <property type="entry name" value="UCH"/>
    <property type="match status" value="1"/>
</dbReference>
<keyword evidence="4" id="KW-1185">Reference proteome</keyword>
<dbReference type="Gene3D" id="3.90.70.10">
    <property type="entry name" value="Cysteine proteinases"/>
    <property type="match status" value="1"/>
</dbReference>
<sequence length="601" mass="66587">MGGPKAAIRKPKQEAPGDERPLTGKRRAPETAERPAKRLKTNPLDTTPTARKRRRVIEDADDEVEVKRKVKQGDVTGAMTIRKIAAPVAKSTTQVQSKPPPAPPKAPEVKPQPLPVLLKPGQKRKADASVAAADKGETPNKLRKVLAPKKTKALENTKKQEEAKELVKDKKAMESQPPKEVKELKKGQEPNESQESKKSKATETTAKPPRQKVVGSNHVQSIMPILAATLDLKVLRSELDPITPAEEHAADARKLISSFKQAEKDGKTVANTLKDLPTATLPGGEQRCLEATQLLAALAKASKSTEAKKVPADYLFQCVFAHFNRKKNGKPLWDDASQQDTTQFLMATLNRLRDLAVDLEGEAGSEDAQMTYLDDQFRFYTDNTVTCSECGHVAKMTGADWALPLTITPNSIAFLLVEWLTDPFLAKERTITRSCENCCACTAKCGDCERCAKKVEGTRKHVGIKKAPKYLTVRIGRTDGADNKKRIQAVELPIFGTAKIKVPGSTDDPIEYKLKAVVKHVQHAENDGRFVTYVMDQDDCFRYSGKEVEHIEENLESRLRDNPKELSHLIVLEKQDKPAKQQYLLPHPETVAMNPYIDCIL</sequence>